<dbReference type="EMBL" id="UOFM01000350">
    <property type="protein sequence ID" value="VAW80261.1"/>
    <property type="molecule type" value="Genomic_DNA"/>
</dbReference>
<reference evidence="2" key="1">
    <citation type="submission" date="2018-06" db="EMBL/GenBank/DDBJ databases">
        <authorList>
            <person name="Zhirakovskaya E."/>
        </authorList>
    </citation>
    <scope>NUCLEOTIDE SEQUENCE</scope>
</reference>
<protein>
    <recommendedName>
        <fullName evidence="3">Peptidoglycan-binding protein CsiV</fullName>
    </recommendedName>
</protein>
<dbReference type="AlphaFoldDB" id="A0A3B0YLI9"/>
<feature type="region of interest" description="Disordered" evidence="1">
    <location>
        <begin position="53"/>
        <end position="85"/>
    </location>
</feature>
<organism evidence="2">
    <name type="scientific">hydrothermal vent metagenome</name>
    <dbReference type="NCBI Taxonomy" id="652676"/>
    <lineage>
        <taxon>unclassified sequences</taxon>
        <taxon>metagenomes</taxon>
        <taxon>ecological metagenomes</taxon>
    </lineage>
</organism>
<dbReference type="InterPro" id="IPR021241">
    <property type="entry name" value="CsiV"/>
</dbReference>
<evidence type="ECO:0008006" key="3">
    <source>
        <dbReference type="Google" id="ProtNLM"/>
    </source>
</evidence>
<proteinExistence type="predicted"/>
<feature type="non-terminal residue" evidence="2">
    <location>
        <position position="1"/>
    </location>
</feature>
<evidence type="ECO:0000256" key="1">
    <source>
        <dbReference type="SAM" id="MobiDB-lite"/>
    </source>
</evidence>
<sequence length="240" mass="27568">RYTIRTLLLFTSLICTVHADEAPRQFDIELLIFQNLNADDGGEVWPVDYSEWFAEDTPGPDETTPDTEFTAIPETSAGDEKAPDDPDWLPPESLHLQAEQRALERSGHYRPLRYLAWRQTVVDRKLAQDIEIPPANTESPVKIEGTVRVAVERYLHLYLDLKLVDTTLAFETDLSDYDLPEFRMKQRRRMRSKELHYFDHPKFGVIALITPYVPPVQEPEPQPENTAPPVTSEPVKKTGQ</sequence>
<gene>
    <name evidence="2" type="ORF">MNBD_GAMMA14-979</name>
</gene>
<accession>A0A3B0YLI9</accession>
<dbReference type="Pfam" id="PF10972">
    <property type="entry name" value="CsiV"/>
    <property type="match status" value="1"/>
</dbReference>
<feature type="compositionally biased region" description="Low complexity" evidence="1">
    <location>
        <begin position="55"/>
        <end position="70"/>
    </location>
</feature>
<name>A0A3B0YLI9_9ZZZZ</name>
<feature type="region of interest" description="Disordered" evidence="1">
    <location>
        <begin position="214"/>
        <end position="240"/>
    </location>
</feature>
<evidence type="ECO:0000313" key="2">
    <source>
        <dbReference type="EMBL" id="VAW80261.1"/>
    </source>
</evidence>